<keyword evidence="3 4" id="KW-0413">Isomerase</keyword>
<comment type="subcellular location">
    <subcellularLocation>
        <location evidence="4">Cytoplasm</location>
    </subcellularLocation>
</comment>
<comment type="caution">
    <text evidence="7">The sequence shown here is derived from an EMBL/GenBank/DDBJ whole genome shotgun (WGS) entry which is preliminary data.</text>
</comment>
<protein>
    <recommendedName>
        <fullName evidence="4">Glucose-6-phosphate isomerase</fullName>
        <shortName evidence="4">GPI</shortName>
        <ecNumber evidence="4">5.3.1.9</ecNumber>
    </recommendedName>
    <alternativeName>
        <fullName evidence="4">Phosphoglucose isomerase</fullName>
        <shortName evidence="4">PGI</shortName>
    </alternativeName>
    <alternativeName>
        <fullName evidence="4">Phosphohexose isomerase</fullName>
        <shortName evidence="4">PHI</shortName>
    </alternativeName>
</protein>
<dbReference type="PROSITE" id="PS51463">
    <property type="entry name" value="P_GLUCOSE_ISOMERASE_3"/>
    <property type="match status" value="1"/>
</dbReference>
<dbReference type="PANTHER" id="PTHR11469">
    <property type="entry name" value="GLUCOSE-6-PHOSPHATE ISOMERASE"/>
    <property type="match status" value="1"/>
</dbReference>
<dbReference type="Gene3D" id="3.40.50.10490">
    <property type="entry name" value="Glucose-6-phosphate isomerase like protein, domain 1"/>
    <property type="match status" value="2"/>
</dbReference>
<dbReference type="RefSeq" id="WP_255229110.1">
    <property type="nucleotide sequence ID" value="NZ_JAJEKE010000025.1"/>
</dbReference>
<comment type="pathway">
    <text evidence="4">Carbohydrate biosynthesis; gluconeogenesis.</text>
</comment>
<keyword evidence="1 4" id="KW-0312">Gluconeogenesis</keyword>
<keyword evidence="2 4" id="KW-0324">Glycolysis</keyword>
<accession>A0ABT1NMP6</accession>
<dbReference type="Proteomes" id="UP001651880">
    <property type="component" value="Unassembled WGS sequence"/>
</dbReference>
<proteinExistence type="inferred from homology"/>
<keyword evidence="8" id="KW-1185">Reference proteome</keyword>
<dbReference type="InterPro" id="IPR001672">
    <property type="entry name" value="G6P_Isomerase"/>
</dbReference>
<evidence type="ECO:0000259" key="6">
    <source>
        <dbReference type="PROSITE" id="PS51464"/>
    </source>
</evidence>
<organism evidence="7 8">
    <name type="scientific">Lutispora saccharofermentans</name>
    <dbReference type="NCBI Taxonomy" id="3024236"/>
    <lineage>
        <taxon>Bacteria</taxon>
        <taxon>Bacillati</taxon>
        <taxon>Bacillota</taxon>
        <taxon>Clostridia</taxon>
        <taxon>Lutisporales</taxon>
        <taxon>Lutisporaceae</taxon>
        <taxon>Lutispora</taxon>
    </lineage>
</organism>
<dbReference type="CDD" id="cd05015">
    <property type="entry name" value="SIS_PGI_1"/>
    <property type="match status" value="1"/>
</dbReference>
<comment type="function">
    <text evidence="4">Catalyzes the reversible isomerization of glucose-6-phosphate to fructose-6-phosphate.</text>
</comment>
<comment type="similarity">
    <text evidence="4 5">Belongs to the GPI family.</text>
</comment>
<feature type="active site" evidence="4">
    <location>
        <position position="412"/>
    </location>
</feature>
<evidence type="ECO:0000256" key="2">
    <source>
        <dbReference type="ARBA" id="ARBA00023152"/>
    </source>
</evidence>
<evidence type="ECO:0000256" key="4">
    <source>
        <dbReference type="HAMAP-Rule" id="MF_00473"/>
    </source>
</evidence>
<dbReference type="InterPro" id="IPR046348">
    <property type="entry name" value="SIS_dom_sf"/>
</dbReference>
<name>A0ABT1NMP6_9FIRM</name>
<evidence type="ECO:0000256" key="1">
    <source>
        <dbReference type="ARBA" id="ARBA00022432"/>
    </source>
</evidence>
<dbReference type="InterPro" id="IPR035476">
    <property type="entry name" value="SIS_PGI_1"/>
</dbReference>
<dbReference type="GO" id="GO:0004347">
    <property type="term" value="F:glucose-6-phosphate isomerase activity"/>
    <property type="evidence" value="ECO:0007669"/>
    <property type="project" value="UniProtKB-EC"/>
</dbReference>
<keyword evidence="4" id="KW-0963">Cytoplasm</keyword>
<dbReference type="InterPro" id="IPR001347">
    <property type="entry name" value="SIS_dom"/>
</dbReference>
<dbReference type="PROSITE" id="PS51464">
    <property type="entry name" value="SIS"/>
    <property type="match status" value="1"/>
</dbReference>
<dbReference type="NCBIfam" id="NF010697">
    <property type="entry name" value="PRK14097.1"/>
    <property type="match status" value="1"/>
</dbReference>
<comment type="caution">
    <text evidence="4">Lacks conserved residue(s) required for the propagation of feature annotation.</text>
</comment>
<dbReference type="Pfam" id="PF00342">
    <property type="entry name" value="PGI"/>
    <property type="match status" value="1"/>
</dbReference>
<feature type="active site" description="Proton donor" evidence="4">
    <location>
        <position position="277"/>
    </location>
</feature>
<comment type="catalytic activity">
    <reaction evidence="4 5">
        <text>alpha-D-glucose 6-phosphate = beta-D-fructose 6-phosphate</text>
        <dbReference type="Rhea" id="RHEA:11816"/>
        <dbReference type="ChEBI" id="CHEBI:57634"/>
        <dbReference type="ChEBI" id="CHEBI:58225"/>
        <dbReference type="EC" id="5.3.1.9"/>
    </reaction>
</comment>
<dbReference type="EC" id="5.3.1.9" evidence="4"/>
<evidence type="ECO:0000256" key="3">
    <source>
        <dbReference type="ARBA" id="ARBA00023235"/>
    </source>
</evidence>
<sequence>MKGIKIGYSEGYIQKEALNSYADKIDSIHRILHSQAEYGKMPLGWLDLPIKYDEKELERIKSTARKIKDSSQIFVSIGIGGSYLGSRAAVELLSADSTQILFAGNNMSGAYLQSVIDAIGDKDFSLCVISKSGTTLETALAFSVLKELLEKRYGKEEARTRIIAVTDRDEGSLRRMTEREGYESYEIPGNIGGRYSVLTPAALITMAAAGIDIDAILKGAGEAYRVYDNPRLGENACYQYSVLRNLLYGMGKGIEVLINYEPSMEYFGKWWQQLFGESEGKAGKGIFPATLQFTTDLHSMGQYLQEGSKNLFETIISVENPPADVSIPFCADDLDGLNYLKGKTLGYINKAAYEGAMKAHEEGGVPVISLQIPSLDEHSFGHLVYFMQKACAVSGYLSGINPFDQPGVEMYKKNIYKLLDS</sequence>
<dbReference type="HAMAP" id="MF_00473">
    <property type="entry name" value="G6P_isomerase"/>
    <property type="match status" value="1"/>
</dbReference>
<dbReference type="SUPFAM" id="SSF53697">
    <property type="entry name" value="SIS domain"/>
    <property type="match status" value="1"/>
</dbReference>
<reference evidence="7 8" key="1">
    <citation type="submission" date="2021-10" db="EMBL/GenBank/DDBJ databases">
        <title>Lutispora strain m25 sp. nov., a thermophilic, non-spore-forming bacterium isolated from a lab-scale methanogenic bioreactor digesting anaerobic sludge.</title>
        <authorList>
            <person name="El Houari A."/>
            <person name="Mcdonald J."/>
        </authorList>
    </citation>
    <scope>NUCLEOTIDE SEQUENCE [LARGE SCALE GENOMIC DNA]</scope>
    <source>
        <strain evidence="8">m25</strain>
    </source>
</reference>
<gene>
    <name evidence="4" type="primary">pgi</name>
    <name evidence="7" type="ORF">LJD61_18770</name>
</gene>
<comment type="pathway">
    <text evidence="4 5">Carbohydrate degradation; glycolysis; D-glyceraldehyde 3-phosphate and glycerone phosphate from D-glucose: step 2/4.</text>
</comment>
<dbReference type="PANTHER" id="PTHR11469:SF1">
    <property type="entry name" value="GLUCOSE-6-PHOSPHATE ISOMERASE"/>
    <property type="match status" value="1"/>
</dbReference>
<dbReference type="EMBL" id="JAJEKE010000025">
    <property type="protein sequence ID" value="MCQ1531561.1"/>
    <property type="molecule type" value="Genomic_DNA"/>
</dbReference>
<evidence type="ECO:0000256" key="5">
    <source>
        <dbReference type="RuleBase" id="RU000612"/>
    </source>
</evidence>
<feature type="domain" description="SIS" evidence="6">
    <location>
        <begin position="63"/>
        <end position="216"/>
    </location>
</feature>
<dbReference type="PRINTS" id="PR00662">
    <property type="entry name" value="G6PISOMERASE"/>
</dbReference>
<evidence type="ECO:0000313" key="7">
    <source>
        <dbReference type="EMBL" id="MCQ1531561.1"/>
    </source>
</evidence>
<dbReference type="InterPro" id="IPR035482">
    <property type="entry name" value="SIS_PGI_2"/>
</dbReference>
<evidence type="ECO:0000313" key="8">
    <source>
        <dbReference type="Proteomes" id="UP001651880"/>
    </source>
</evidence>
<dbReference type="CDD" id="cd05016">
    <property type="entry name" value="SIS_PGI_2"/>
    <property type="match status" value="1"/>
</dbReference>